<gene>
    <name evidence="1" type="ORF">MKZ47_00715</name>
</gene>
<name>A0ABT6TUP6_9GAMM</name>
<keyword evidence="2" id="KW-1185">Reference proteome</keyword>
<comment type="caution">
    <text evidence="1">The sequence shown here is derived from an EMBL/GenBank/DDBJ whole genome shotgun (WGS) entry which is preliminary data.</text>
</comment>
<organism evidence="1 2">
    <name type="scientific">Pseudoalteromonas shioyasakiensis</name>
    <dbReference type="NCBI Taxonomy" id="1190813"/>
    <lineage>
        <taxon>Bacteria</taxon>
        <taxon>Pseudomonadati</taxon>
        <taxon>Pseudomonadota</taxon>
        <taxon>Gammaproteobacteria</taxon>
        <taxon>Alteromonadales</taxon>
        <taxon>Pseudoalteromonadaceae</taxon>
        <taxon>Pseudoalteromonas</taxon>
    </lineage>
</organism>
<protein>
    <submittedName>
        <fullName evidence="1">Uncharacterized protein</fullName>
    </submittedName>
</protein>
<dbReference type="Proteomes" id="UP001156974">
    <property type="component" value="Unassembled WGS sequence"/>
</dbReference>
<accession>A0ABT6TUP6</accession>
<proteinExistence type="predicted"/>
<dbReference type="RefSeq" id="WP_175082107.1">
    <property type="nucleotide sequence ID" value="NZ_CP077770.1"/>
</dbReference>
<evidence type="ECO:0000313" key="2">
    <source>
        <dbReference type="Proteomes" id="UP001156974"/>
    </source>
</evidence>
<sequence length="154" mass="17645">MPTIEDLTEAQFVNLLEEYYAPPKARNKLTEAEVKDLASKLNDKVNIPLISETREEKILIKVILRVDTFLYDNLPNEIYDLVRSSENGIEDEEATRLINRLSILANEKINIPYIPEAAEYVAIKFVIRVVINAARKNWNFDRAKAASNKDLIIA</sequence>
<dbReference type="EMBL" id="JAKUMG010000001">
    <property type="protein sequence ID" value="MDI4667635.1"/>
    <property type="molecule type" value="Genomic_DNA"/>
</dbReference>
<reference evidence="1 2" key="1">
    <citation type="submission" date="2022-02" db="EMBL/GenBank/DDBJ databases">
        <title>Genome analysis of Beneficial Microorganisms for Coral consortium from Pocillopora damicornis.</title>
        <authorList>
            <person name="Rosado P.M."/>
            <person name="Cardoso P.M."/>
            <person name="Rosado J.G."/>
            <person name="Schultz J."/>
            <person name="Rocha U."/>
            <person name="Costa T.K."/>
            <person name="Peixoto R.S."/>
        </authorList>
    </citation>
    <scope>NUCLEOTIDE SEQUENCE [LARGE SCALE GENOMIC DNA]</scope>
    <source>
        <strain evidence="1 2">BMC5</strain>
    </source>
</reference>
<evidence type="ECO:0000313" key="1">
    <source>
        <dbReference type="EMBL" id="MDI4667635.1"/>
    </source>
</evidence>